<dbReference type="PANTHER" id="PTHR43790:SF9">
    <property type="entry name" value="GALACTOFURANOSE TRANSPORTER ATP-BINDING PROTEIN YTFR"/>
    <property type="match status" value="1"/>
</dbReference>
<evidence type="ECO:0000256" key="4">
    <source>
        <dbReference type="ARBA" id="ARBA00022840"/>
    </source>
</evidence>
<comment type="caution">
    <text evidence="6">The sequence shown here is derived from an EMBL/GenBank/DDBJ whole genome shotgun (WGS) entry which is preliminary data.</text>
</comment>
<dbReference type="InterPro" id="IPR027417">
    <property type="entry name" value="P-loop_NTPase"/>
</dbReference>
<feature type="domain" description="ABC transporter" evidence="5">
    <location>
        <begin position="2"/>
        <end position="238"/>
    </location>
</feature>
<evidence type="ECO:0000256" key="2">
    <source>
        <dbReference type="ARBA" id="ARBA00022737"/>
    </source>
</evidence>
<dbReference type="CDD" id="cd03215">
    <property type="entry name" value="ABC_Carb_Monos_II"/>
    <property type="match status" value="1"/>
</dbReference>
<dbReference type="CDD" id="cd03216">
    <property type="entry name" value="ABC_Carb_Monos_I"/>
    <property type="match status" value="1"/>
</dbReference>
<dbReference type="AlphaFoldDB" id="A0A7X6KUP7"/>
<dbReference type="InterPro" id="IPR050107">
    <property type="entry name" value="ABC_carbohydrate_import_ATPase"/>
</dbReference>
<dbReference type="GO" id="GO:0016887">
    <property type="term" value="F:ATP hydrolysis activity"/>
    <property type="evidence" value="ECO:0007669"/>
    <property type="project" value="InterPro"/>
</dbReference>
<feature type="domain" description="ABC transporter" evidence="5">
    <location>
        <begin position="263"/>
        <end position="509"/>
    </location>
</feature>
<dbReference type="InterPro" id="IPR017871">
    <property type="entry name" value="ABC_transporter-like_CS"/>
</dbReference>
<keyword evidence="1" id="KW-0813">Transport</keyword>
<dbReference type="Pfam" id="PF00005">
    <property type="entry name" value="ABC_tran"/>
    <property type="match status" value="2"/>
</dbReference>
<dbReference type="Gene3D" id="3.40.50.300">
    <property type="entry name" value="P-loop containing nucleotide triphosphate hydrolases"/>
    <property type="match status" value="2"/>
</dbReference>
<dbReference type="PROSITE" id="PS00211">
    <property type="entry name" value="ABC_TRANSPORTER_1"/>
    <property type="match status" value="1"/>
</dbReference>
<dbReference type="RefSeq" id="WP_168629248.1">
    <property type="nucleotide sequence ID" value="NZ_BONL01000015.1"/>
</dbReference>
<accession>A0A7X6KUP7</accession>
<protein>
    <submittedName>
        <fullName evidence="6">Sugar ABC transporter ATP-binding protein</fullName>
    </submittedName>
</protein>
<proteinExistence type="predicted"/>
<keyword evidence="3" id="KW-0547">Nucleotide-binding</keyword>
<evidence type="ECO:0000256" key="3">
    <source>
        <dbReference type="ARBA" id="ARBA00022741"/>
    </source>
</evidence>
<dbReference type="Proteomes" id="UP000581206">
    <property type="component" value="Unassembled WGS sequence"/>
</dbReference>
<dbReference type="InterPro" id="IPR003593">
    <property type="entry name" value="AAA+_ATPase"/>
</dbReference>
<dbReference type="SMART" id="SM00382">
    <property type="entry name" value="AAA"/>
    <property type="match status" value="2"/>
</dbReference>
<gene>
    <name evidence="6" type="ORF">HGA03_05630</name>
</gene>
<keyword evidence="7" id="KW-1185">Reference proteome</keyword>
<evidence type="ECO:0000259" key="5">
    <source>
        <dbReference type="PROSITE" id="PS50893"/>
    </source>
</evidence>
<dbReference type="InterPro" id="IPR003439">
    <property type="entry name" value="ABC_transporter-like_ATP-bd"/>
</dbReference>
<dbReference type="PANTHER" id="PTHR43790">
    <property type="entry name" value="CARBOHYDRATE TRANSPORT ATP-BINDING PROTEIN MG119-RELATED"/>
    <property type="match status" value="1"/>
</dbReference>
<dbReference type="SUPFAM" id="SSF52540">
    <property type="entry name" value="P-loop containing nucleoside triphosphate hydrolases"/>
    <property type="match status" value="2"/>
</dbReference>
<dbReference type="GO" id="GO:0005524">
    <property type="term" value="F:ATP binding"/>
    <property type="evidence" value="ECO:0007669"/>
    <property type="project" value="UniProtKB-KW"/>
</dbReference>
<dbReference type="EMBL" id="JAAXOX010000002">
    <property type="protein sequence ID" value="NKY22145.1"/>
    <property type="molecule type" value="Genomic_DNA"/>
</dbReference>
<dbReference type="PROSITE" id="PS50893">
    <property type="entry name" value="ABC_TRANSPORTER_2"/>
    <property type="match status" value="2"/>
</dbReference>
<sequence>MLGVRQIIKRYSGVTVLHGVDLEVQPGDVVGLVGHNGAGKSTLLRVISGATTPEGGRIEVDGVRQDIAGPRDAIAAGVATVYQELSLLPNLSVTQNVYLGDERSRSGLLRREEMRAGARELVESFGLDLDVDRKLGDYPVATRQMLEIAVATHRKARFLLLDEPTTALEGTQVERLLEMVRHLADDRGLGIVFVDHKLDELYAVCNRVVALVDGRVRIDARVDEVSRDDVVTAIAGEEAAPAAAATPVDRETARETREVVAALPSQDGSGRLLEVQDLHAPGVHGVSFRAEPGRVLGIYGLVGAGRTETLRALVGLDPVTGGRVLLDGRPYRPRTPARAQREGVVYLTEERKHDGIVPGLSSPQNVALPVLGRYRRAGLLDRAAVQRDAEDLLERLRVRGDRHGPVVRLSGGNQQKVLLARAIAQRPRVLLLDEPTKGVDLGVKAEIHRIVRALAHESGLTVVLVSSEEDEVAEVADDVVVMSHGRTTGTLLTAEDRTPQSLRRAAWAAA</sequence>
<evidence type="ECO:0000256" key="1">
    <source>
        <dbReference type="ARBA" id="ARBA00022448"/>
    </source>
</evidence>
<organism evidence="6 7">
    <name type="scientific">Cellulomonas denverensis</name>
    <dbReference type="NCBI Taxonomy" id="264297"/>
    <lineage>
        <taxon>Bacteria</taxon>
        <taxon>Bacillati</taxon>
        <taxon>Actinomycetota</taxon>
        <taxon>Actinomycetes</taxon>
        <taxon>Micrococcales</taxon>
        <taxon>Cellulomonadaceae</taxon>
        <taxon>Cellulomonas</taxon>
    </lineage>
</organism>
<keyword evidence="2" id="KW-0677">Repeat</keyword>
<keyword evidence="4 6" id="KW-0067">ATP-binding</keyword>
<evidence type="ECO:0000313" key="7">
    <source>
        <dbReference type="Proteomes" id="UP000581206"/>
    </source>
</evidence>
<evidence type="ECO:0000313" key="6">
    <source>
        <dbReference type="EMBL" id="NKY22145.1"/>
    </source>
</evidence>
<name>A0A7X6KUP7_9CELL</name>
<reference evidence="6 7" key="1">
    <citation type="submission" date="2020-04" db="EMBL/GenBank/DDBJ databases">
        <title>MicrobeNet Type strains.</title>
        <authorList>
            <person name="Nicholson A.C."/>
        </authorList>
    </citation>
    <scope>NUCLEOTIDE SEQUENCE [LARGE SCALE GENOMIC DNA]</scope>
    <source>
        <strain evidence="6 7">ATCC BAA-788</strain>
    </source>
</reference>